<dbReference type="InterPro" id="IPR035398">
    <property type="entry name" value="Bac_rhamnosid_C"/>
</dbReference>
<accession>A0A518C095</accession>
<dbReference type="GO" id="GO:0005975">
    <property type="term" value="P:carbohydrate metabolic process"/>
    <property type="evidence" value="ECO:0007669"/>
    <property type="project" value="InterPro"/>
</dbReference>
<dbReference type="PANTHER" id="PTHR34987:SF2">
    <property type="entry name" value="B, PUTATIVE (AFU_ORTHOLOGUE AFUA_7G05040)-RELATED"/>
    <property type="match status" value="1"/>
</dbReference>
<dbReference type="AlphaFoldDB" id="A0A518C095"/>
<dbReference type="SUPFAM" id="SSF49785">
    <property type="entry name" value="Galactose-binding domain-like"/>
    <property type="match status" value="1"/>
</dbReference>
<feature type="domain" description="Alpha-L-rhamnosidase C-terminal" evidence="2">
    <location>
        <begin position="718"/>
        <end position="791"/>
    </location>
</feature>
<evidence type="ECO:0000259" key="1">
    <source>
        <dbReference type="Pfam" id="PF17389"/>
    </source>
</evidence>
<evidence type="ECO:0000313" key="3">
    <source>
        <dbReference type="EMBL" id="QDU72639.1"/>
    </source>
</evidence>
<reference evidence="3 4" key="1">
    <citation type="submission" date="2019-02" db="EMBL/GenBank/DDBJ databases">
        <title>Deep-cultivation of Planctomycetes and their phenomic and genomic characterization uncovers novel biology.</title>
        <authorList>
            <person name="Wiegand S."/>
            <person name="Jogler M."/>
            <person name="Boedeker C."/>
            <person name="Pinto D."/>
            <person name="Vollmers J."/>
            <person name="Rivas-Marin E."/>
            <person name="Kohn T."/>
            <person name="Peeters S.H."/>
            <person name="Heuer A."/>
            <person name="Rast P."/>
            <person name="Oberbeckmann S."/>
            <person name="Bunk B."/>
            <person name="Jeske O."/>
            <person name="Meyerdierks A."/>
            <person name="Storesund J.E."/>
            <person name="Kallscheuer N."/>
            <person name="Luecker S."/>
            <person name="Lage O.M."/>
            <person name="Pohl T."/>
            <person name="Merkel B.J."/>
            <person name="Hornburger P."/>
            <person name="Mueller R.-W."/>
            <person name="Bruemmer F."/>
            <person name="Labrenz M."/>
            <person name="Spormann A.M."/>
            <person name="Op den Camp H."/>
            <person name="Overmann J."/>
            <person name="Amann R."/>
            <person name="Jetten M.S.M."/>
            <person name="Mascher T."/>
            <person name="Medema M.H."/>
            <person name="Devos D.P."/>
            <person name="Kaster A.-K."/>
            <person name="Ovreas L."/>
            <person name="Rohde M."/>
            <person name="Galperin M.Y."/>
            <person name="Jogler C."/>
        </authorList>
    </citation>
    <scope>NUCLEOTIDE SEQUENCE [LARGE SCALE GENOMIC DNA]</scope>
    <source>
        <strain evidence="3 4">Pan265</strain>
    </source>
</reference>
<dbReference type="KEGG" id="mcad:Pan265_25110"/>
<feature type="domain" description="Alpha-L-rhamnosidase six-hairpin glycosidase" evidence="1">
    <location>
        <begin position="378"/>
        <end position="714"/>
    </location>
</feature>
<evidence type="ECO:0000259" key="2">
    <source>
        <dbReference type="Pfam" id="PF17390"/>
    </source>
</evidence>
<dbReference type="Pfam" id="PF17390">
    <property type="entry name" value="Bac_rhamnosid_C"/>
    <property type="match status" value="1"/>
</dbReference>
<dbReference type="Gene3D" id="2.60.420.10">
    <property type="entry name" value="Maltose phosphorylase, domain 3"/>
    <property type="match status" value="1"/>
</dbReference>
<dbReference type="Pfam" id="PF17389">
    <property type="entry name" value="Bac_rhamnosid6H"/>
    <property type="match status" value="1"/>
</dbReference>
<name>A0A518C095_9BACT</name>
<dbReference type="RefSeq" id="WP_145446807.1">
    <property type="nucleotide sequence ID" value="NZ_CP036280.1"/>
</dbReference>
<dbReference type="OrthoDB" id="9761045at2"/>
<dbReference type="InterPro" id="IPR035396">
    <property type="entry name" value="Bac_rhamnosid6H"/>
</dbReference>
<dbReference type="Proteomes" id="UP000320386">
    <property type="component" value="Chromosome"/>
</dbReference>
<dbReference type="InterPro" id="IPR012341">
    <property type="entry name" value="6hp_glycosidase-like_sf"/>
</dbReference>
<gene>
    <name evidence="3" type="ORF">Pan265_25110</name>
</gene>
<dbReference type="SUPFAM" id="SSF48208">
    <property type="entry name" value="Six-hairpin glycosidases"/>
    <property type="match status" value="1"/>
</dbReference>
<evidence type="ECO:0000313" key="4">
    <source>
        <dbReference type="Proteomes" id="UP000320386"/>
    </source>
</evidence>
<proteinExistence type="predicted"/>
<organism evidence="3 4">
    <name type="scientific">Mucisphaera calidilacus</name>
    <dbReference type="NCBI Taxonomy" id="2527982"/>
    <lineage>
        <taxon>Bacteria</taxon>
        <taxon>Pseudomonadati</taxon>
        <taxon>Planctomycetota</taxon>
        <taxon>Phycisphaerae</taxon>
        <taxon>Phycisphaerales</taxon>
        <taxon>Phycisphaeraceae</taxon>
        <taxon>Mucisphaera</taxon>
    </lineage>
</organism>
<dbReference type="InterPro" id="IPR008928">
    <property type="entry name" value="6-hairpin_glycosidase_sf"/>
</dbReference>
<dbReference type="InterPro" id="IPR008979">
    <property type="entry name" value="Galactose-bd-like_sf"/>
</dbReference>
<sequence>MNNQDLFQEVLPEASWLWHDEPTLDPVNRYVQFRKTFELKLLPTQCLMCITADESYQLFINGQYVGRGPARGYQSHWPVDEYVLDVYLREGINVIGVLVHNPGVGTFRYRSEGAAGLLCAAEIGDLVIRSDSSWLCRNDPTRVRRMIKLSKQLGFQERVDLRERDGDWHATDLDLGGDSWVEPFVLPFGGRPWDRVEQRGIPSLTTQQLPYQSVIGQAILSDDHLTEDGDGITSRYFEALNSADWQQPHIQWDKDGDWLRLQLPQVTEGHTVGVTIDLGRPSVGELLLEADSSASESKLDIVYSEAADETGRPILSDPRDHSRVDMATRVCFGEGVQAYHAFQIIGHRFATLLINGPASEINLSVGHRETLYPLEIRGEFETDRHDLMEIYRVSVSTQRNCMIDAYVDTPWREQAQWWGDTRIQARNTFYLSDDVRLFRRGLRQVGDPQQATAEGLTYGHAPTIGHYCVLPDYAPIWMLTIWDDYFQTGDPCLFEELWPRIDQVLGYFEQYGLADGELVPADSRYWLFLDWTPDLPRKGRPALLSMMLLEALDRVAELVDVVGLGGRAQRVGKLAEVLRHSIIEKLWDAENQHFRDGFAEDGSLYPSASLHTQVQALLVDVVPEEASALADRYLGSYLKGELSEGAQPTPFWLAYIYEAAHHWGLTDLALNHLREHWLPMVPFGGTWERFEPPGDGDTTCSHAWSAHPIHLLPQLLCGLRPTAPAWGEVVIKPHWESTLCSRASCSVPIGDGIITASWVLTNRLLEVNVELPQGHRAEVHLPTGVHAVGEGAHAWRLMHQDDWVHCKEVERYA</sequence>
<protein>
    <submittedName>
        <fullName evidence="3">Bacterial alpha-L-rhamnosidase</fullName>
    </submittedName>
</protein>
<dbReference type="Gene3D" id="2.60.120.260">
    <property type="entry name" value="Galactose-binding domain-like"/>
    <property type="match status" value="1"/>
</dbReference>
<keyword evidence="4" id="KW-1185">Reference proteome</keyword>
<dbReference type="Gene3D" id="1.50.10.10">
    <property type="match status" value="1"/>
</dbReference>
<dbReference type="EMBL" id="CP036280">
    <property type="protein sequence ID" value="QDU72639.1"/>
    <property type="molecule type" value="Genomic_DNA"/>
</dbReference>
<dbReference type="PANTHER" id="PTHR34987">
    <property type="entry name" value="C, PUTATIVE (AFU_ORTHOLOGUE AFUA_3G02880)-RELATED"/>
    <property type="match status" value="1"/>
</dbReference>